<dbReference type="Proteomes" id="UP000799444">
    <property type="component" value="Unassembled WGS sequence"/>
</dbReference>
<keyword evidence="2" id="KW-1185">Reference proteome</keyword>
<accession>A0A9P4QKR7</accession>
<gene>
    <name evidence="1" type="ORF">EJ04DRAFT_412916</name>
</gene>
<organism evidence="1 2">
    <name type="scientific">Polyplosphaeria fusca</name>
    <dbReference type="NCBI Taxonomy" id="682080"/>
    <lineage>
        <taxon>Eukaryota</taxon>
        <taxon>Fungi</taxon>
        <taxon>Dikarya</taxon>
        <taxon>Ascomycota</taxon>
        <taxon>Pezizomycotina</taxon>
        <taxon>Dothideomycetes</taxon>
        <taxon>Pleosporomycetidae</taxon>
        <taxon>Pleosporales</taxon>
        <taxon>Tetraplosphaeriaceae</taxon>
        <taxon>Polyplosphaeria</taxon>
    </lineage>
</organism>
<name>A0A9P4QKR7_9PLEO</name>
<feature type="non-terminal residue" evidence="1">
    <location>
        <position position="60"/>
    </location>
</feature>
<dbReference type="EMBL" id="ML996414">
    <property type="protein sequence ID" value="KAF2726656.1"/>
    <property type="molecule type" value="Genomic_DNA"/>
</dbReference>
<comment type="caution">
    <text evidence="1">The sequence shown here is derived from an EMBL/GenBank/DDBJ whole genome shotgun (WGS) entry which is preliminary data.</text>
</comment>
<sequence>MTIHWQSNVQRTVTKSTTEAQLPALSAAGSEMQFWMRFFRYIHFKLNCQSTHWCDNQQTV</sequence>
<protein>
    <submittedName>
        <fullName evidence="1">Uncharacterized protein</fullName>
    </submittedName>
</protein>
<evidence type="ECO:0000313" key="1">
    <source>
        <dbReference type="EMBL" id="KAF2726656.1"/>
    </source>
</evidence>
<dbReference type="AlphaFoldDB" id="A0A9P4QKR7"/>
<reference evidence="1" key="1">
    <citation type="journal article" date="2020" name="Stud. Mycol.">
        <title>101 Dothideomycetes genomes: a test case for predicting lifestyles and emergence of pathogens.</title>
        <authorList>
            <person name="Haridas S."/>
            <person name="Albert R."/>
            <person name="Binder M."/>
            <person name="Bloem J."/>
            <person name="Labutti K."/>
            <person name="Salamov A."/>
            <person name="Andreopoulos B."/>
            <person name="Baker S."/>
            <person name="Barry K."/>
            <person name="Bills G."/>
            <person name="Bluhm B."/>
            <person name="Cannon C."/>
            <person name="Castanera R."/>
            <person name="Culley D."/>
            <person name="Daum C."/>
            <person name="Ezra D."/>
            <person name="Gonzalez J."/>
            <person name="Henrissat B."/>
            <person name="Kuo A."/>
            <person name="Liang C."/>
            <person name="Lipzen A."/>
            <person name="Lutzoni F."/>
            <person name="Magnuson J."/>
            <person name="Mondo S."/>
            <person name="Nolan M."/>
            <person name="Ohm R."/>
            <person name="Pangilinan J."/>
            <person name="Park H.-J."/>
            <person name="Ramirez L."/>
            <person name="Alfaro M."/>
            <person name="Sun H."/>
            <person name="Tritt A."/>
            <person name="Yoshinaga Y."/>
            <person name="Zwiers L.-H."/>
            <person name="Turgeon B."/>
            <person name="Goodwin S."/>
            <person name="Spatafora J."/>
            <person name="Crous P."/>
            <person name="Grigoriev I."/>
        </authorList>
    </citation>
    <scope>NUCLEOTIDE SEQUENCE</scope>
    <source>
        <strain evidence="1">CBS 125425</strain>
    </source>
</reference>
<proteinExistence type="predicted"/>
<evidence type="ECO:0000313" key="2">
    <source>
        <dbReference type="Proteomes" id="UP000799444"/>
    </source>
</evidence>
<dbReference type="OrthoDB" id="4356562at2759"/>